<comment type="caution">
    <text evidence="3">The sequence shown here is derived from an EMBL/GenBank/DDBJ whole genome shotgun (WGS) entry which is preliminary data.</text>
</comment>
<dbReference type="EMBL" id="QOQW01000033">
    <property type="protein sequence ID" value="RCK77791.1"/>
    <property type="molecule type" value="Genomic_DNA"/>
</dbReference>
<feature type="compositionally biased region" description="Gly residues" evidence="2">
    <location>
        <begin position="465"/>
        <end position="474"/>
    </location>
</feature>
<dbReference type="SUPFAM" id="SSF56300">
    <property type="entry name" value="Metallo-dependent phosphatases"/>
    <property type="match status" value="1"/>
</dbReference>
<dbReference type="InterPro" id="IPR006179">
    <property type="entry name" value="5_nucleotidase/apyrase"/>
</dbReference>
<protein>
    <submittedName>
        <fullName evidence="3">5'-nucleotidase</fullName>
    </submittedName>
</protein>
<dbReference type="Proteomes" id="UP000252355">
    <property type="component" value="Unassembled WGS sequence"/>
</dbReference>
<evidence type="ECO:0000256" key="1">
    <source>
        <dbReference type="RuleBase" id="RU362119"/>
    </source>
</evidence>
<dbReference type="PANTHER" id="PTHR11575:SF24">
    <property type="entry name" value="5'-NUCLEOTIDASE"/>
    <property type="match status" value="1"/>
</dbReference>
<organism evidence="3 4">
    <name type="scientific">Candidatus Ozemobacter sibiricus</name>
    <dbReference type="NCBI Taxonomy" id="2268124"/>
    <lineage>
        <taxon>Bacteria</taxon>
        <taxon>Candidatus Ozemobacteria</taxon>
        <taxon>Candidatus Ozemobacterales</taxon>
        <taxon>Candidatus Ozemobacteraceae</taxon>
        <taxon>Candidatus Ozemobacter</taxon>
    </lineage>
</organism>
<feature type="compositionally biased region" description="Low complexity" evidence="2">
    <location>
        <begin position="450"/>
        <end position="464"/>
    </location>
</feature>
<feature type="compositionally biased region" description="Low complexity" evidence="2">
    <location>
        <begin position="475"/>
        <end position="485"/>
    </location>
</feature>
<evidence type="ECO:0000256" key="2">
    <source>
        <dbReference type="SAM" id="MobiDB-lite"/>
    </source>
</evidence>
<keyword evidence="1" id="KW-0378">Hydrolase</keyword>
<name>A0A367ZKC1_9BACT</name>
<evidence type="ECO:0000313" key="4">
    <source>
        <dbReference type="Proteomes" id="UP000252355"/>
    </source>
</evidence>
<dbReference type="InterPro" id="IPR029052">
    <property type="entry name" value="Metallo-depent_PP-like"/>
</dbReference>
<proteinExistence type="inferred from homology"/>
<accession>A0A367ZKC1</accession>
<dbReference type="PRINTS" id="PR01607">
    <property type="entry name" value="APYRASEFAMLY"/>
</dbReference>
<gene>
    <name evidence="3" type="ORF">OZSIB_2849</name>
</gene>
<feature type="region of interest" description="Disordered" evidence="2">
    <location>
        <begin position="410"/>
        <end position="487"/>
    </location>
</feature>
<dbReference type="GO" id="GO:0000166">
    <property type="term" value="F:nucleotide binding"/>
    <property type="evidence" value="ECO:0007669"/>
    <property type="project" value="UniProtKB-KW"/>
</dbReference>
<comment type="similarity">
    <text evidence="1">Belongs to the 5'-nucleotidase family.</text>
</comment>
<evidence type="ECO:0000313" key="3">
    <source>
        <dbReference type="EMBL" id="RCK77791.1"/>
    </source>
</evidence>
<dbReference type="GO" id="GO:0009166">
    <property type="term" value="P:nucleotide catabolic process"/>
    <property type="evidence" value="ECO:0007669"/>
    <property type="project" value="InterPro"/>
</dbReference>
<reference evidence="3 4" key="1">
    <citation type="submission" date="2018-05" db="EMBL/GenBank/DDBJ databases">
        <title>A metagenomic window into the 2 km-deep terrestrial subsurface aquifer revealed taxonomically and functionally diverse microbial community comprising novel uncultured bacterial lineages.</title>
        <authorList>
            <person name="Kadnikov V.V."/>
            <person name="Mardanov A.V."/>
            <person name="Beletsky A.V."/>
            <person name="Banks D."/>
            <person name="Pimenov N.V."/>
            <person name="Frank Y.A."/>
            <person name="Karnachuk O.V."/>
            <person name="Ravin N.V."/>
        </authorList>
    </citation>
    <scope>NUCLEOTIDE SEQUENCE [LARGE SCALE GENOMIC DNA]</scope>
    <source>
        <strain evidence="3">BY5</strain>
    </source>
</reference>
<sequence>MTSSGAICFSILHTNDLHSLFEGLGPDGCLRLATGSGDPVKGHYARLATLIKTLRAEREARGETVFLVDAGDAEFGSLFHLLGPRPDHPEMPEYRFFHDLGYDLLGIGNHFFESGHAGRANAWRKVEAQGLRVPFLISNAILPSATDGPDAGSPPAAKAASTLDDEIDGADGEPPGAFVARRFRAGLLTDRTTGFHRLAVREIATPAGPSLRIGWLGLLGPYGAKVSLANRPDLRFVGYDDETGKERPADLHALARRLVDELRQVHRAEVVVAIFHGGHPEDQALARAVPGLDVVIAGHTHATYAETVGRTVIAQAGYGSAWLGCLDFAWEGGRLTWLHQATALRPVTSALTADPAVAAQIDDYKWAIDRLLARPRPPVAAGGRSDTPAAIAASRATDAAASTFQPVARAAMSGGPRDRAQAGPPLGAQAEDGADAQVGTQAGGWPNPKGDAQAHPSAGAAPGSTPGGTSGGSPGDAAGPPIGDEAASDLEEPAFTYATPVFRLERDLPRRRFPDNAAGRFVASALLAEINRRLAPPVDVFFSSYGLVRSEFLCVNGQPTTFQYSDIFKFFPLGLSPDFRVGTPIHTFFLTRSDLRSLLEGMAAVGMVFPVFEPVTSDSLTFGIAWWGVPFYNKIRDLRLHGEPFVADERLVHVATDEYFARHLRRIKTLSMGLARAVPRDAAGRELERFPPSPLPPEHDLLACHLRRLFPDPSRPTVEGQKPPECSQAP</sequence>
<keyword evidence="1" id="KW-0547">Nucleotide-binding</keyword>
<dbReference type="GO" id="GO:0016787">
    <property type="term" value="F:hydrolase activity"/>
    <property type="evidence" value="ECO:0007669"/>
    <property type="project" value="UniProtKB-KW"/>
</dbReference>
<dbReference type="AlphaFoldDB" id="A0A367ZKC1"/>
<dbReference type="PANTHER" id="PTHR11575">
    <property type="entry name" value="5'-NUCLEOTIDASE-RELATED"/>
    <property type="match status" value="1"/>
</dbReference>
<dbReference type="Gene3D" id="3.60.21.10">
    <property type="match status" value="1"/>
</dbReference>